<dbReference type="PROSITE" id="PS50082">
    <property type="entry name" value="WD_REPEATS_2"/>
    <property type="match status" value="1"/>
</dbReference>
<dbReference type="GO" id="GO:1990756">
    <property type="term" value="F:ubiquitin-like ligase-substrate adaptor activity"/>
    <property type="evidence" value="ECO:0007669"/>
    <property type="project" value="TreeGrafter"/>
</dbReference>
<feature type="compositionally biased region" description="Polar residues" evidence="2">
    <location>
        <begin position="630"/>
        <end position="648"/>
    </location>
</feature>
<dbReference type="Gene3D" id="2.130.10.10">
    <property type="entry name" value="YVTN repeat-like/Quinoprotein amine dehydrogenase"/>
    <property type="match status" value="1"/>
</dbReference>
<sequence>MVLAGKDYSTRHSLDNLLGYVRSRELGRAFQRSHQEASDLVSSHRTLEPLIADTPTGCRSTYLLRINPTNKLLAAAHGDRSVAIYCASSGHLLAKCIGHERSPWTLAFHPSQPYLLASGCLGGSIRLWNLEPLSDLGCSDPYTPLDLSCTLVWKHAGAIASLAFHPVHPILAAAWTQEVVFYDWVSGRMLSVWRFVSDLSRVRWVRFSPDGALLYTATANPSASRGQMSASTSFQKTSQYHPSTSEAFCSQDSTNSSHEELGIPRDGLLGFLVTQPDSWFHQLGVCNTCSVRLCRWAGTLGPVFPSASIDIRKGTALAGRVAGLTATSMRLAGLPLSHVLQELIAITSGVSSSEVSEHLCADANPAAVAIIEDMPVREFLLSRGNYCSSPSTKTVDKGLCCGGHACDLVLAHRELMRHSICRPCLTAFWRWASKSVVWWHWSSREECPSGYLKGSDYSPVSKVYTDRPDFDHNNYFTDRNGHSSSQPPVGICLQCKAGVHMQNSKSSDNLTDASPGAFGQVHVTGVNVNDRGRPDSSFPLAALELLRSRLSNANEMTPVTYMATDLVTEGVLASHLRLLLRSELLFQTPSSMDCLPKVVLDLMQQVESAQSQLLIGPDSPEPKRRKLDSMASSKAVTVSSPDSNSLSCVDTYSSNSLSSSRHSDNSSRLPRVSSLAEEAATLGSSVLSASAQMWNSPRPTRLISKEGFVCPRLQLFSYVPMGVRLLRPRLSTVSSYQLGNKSGFSYIHDLRQSAASSPSEAELSEHASEACGGQPMTACCRCGRIVPQTFPIDPSSSLSAVVCKRFVLSDYKPHPINTYGSHPMISNARSSLQPLVSVHEDSRFSGSASISTSTCLTRSRNESVPTWSTSISTCPSGQPAIGTSIERSNRDGNMLYLINRTNADSILNAVHRSITEVIAGLFVDMGEHGSASCLQDTTYRICRWELNLCSPIENGCSIPSPQNRADLGCLPSSQYPRAFLPMPANVAVSYNTNSLVIPHARLFNDSSICLSPDGRMLAAFVVPGAISEGRSNTVDQGEETQNKADRKSSSMDTVLAVYRLQPELKRGQCLFMKTFVNISPVCLDFSPLGDFLAVGMATTRLPSASLPTSSLRRLSDPSVPSSGNQGMFNLRSIHGLDSDNSEEIPLPKRFAFVAQILHLDRSFKRVSVTGDRHRVRRSLKEVTTIEHPSLLNPVSSPLYHRDADSAQRDNGGLGRWHRLLISAPVGISLNTIVWNPSGGLFYGTTRGLIVIMQPQPYPIISTPRTPHSISSLVAGEDESVESSIASGKARLSLISPRRSHISNPVTQLESV</sequence>
<feature type="region of interest" description="Disordered" evidence="2">
    <location>
        <begin position="611"/>
        <end position="648"/>
    </location>
</feature>
<feature type="repeat" description="WD" evidence="1">
    <location>
        <begin position="96"/>
        <end position="131"/>
    </location>
</feature>
<organism evidence="3 4">
    <name type="scientific">Calicophoron daubneyi</name>
    <name type="common">Rumen fluke</name>
    <name type="synonym">Paramphistomum daubneyi</name>
    <dbReference type="NCBI Taxonomy" id="300641"/>
    <lineage>
        <taxon>Eukaryota</taxon>
        <taxon>Metazoa</taxon>
        <taxon>Spiralia</taxon>
        <taxon>Lophotrochozoa</taxon>
        <taxon>Platyhelminthes</taxon>
        <taxon>Trematoda</taxon>
        <taxon>Digenea</taxon>
        <taxon>Plagiorchiida</taxon>
        <taxon>Pronocephalata</taxon>
        <taxon>Paramphistomoidea</taxon>
        <taxon>Paramphistomidae</taxon>
        <taxon>Calicophoron</taxon>
    </lineage>
</organism>
<dbReference type="InterPro" id="IPR015943">
    <property type="entry name" value="WD40/YVTN_repeat-like_dom_sf"/>
</dbReference>
<dbReference type="Proteomes" id="UP001497525">
    <property type="component" value="Unassembled WGS sequence"/>
</dbReference>
<dbReference type="InterPro" id="IPR036322">
    <property type="entry name" value="WD40_repeat_dom_sf"/>
</dbReference>
<dbReference type="SMART" id="SM00320">
    <property type="entry name" value="WD40"/>
    <property type="match status" value="3"/>
</dbReference>
<protein>
    <recommendedName>
        <fullName evidence="5">Activating molecule in BECN1-regulated autophagy protein 1</fullName>
    </recommendedName>
</protein>
<dbReference type="InterPro" id="IPR052596">
    <property type="entry name" value="AMBRA1_autophagy"/>
</dbReference>
<dbReference type="InterPro" id="IPR001680">
    <property type="entry name" value="WD40_rpt"/>
</dbReference>
<accession>A0AAV2TI18</accession>
<dbReference type="PANTHER" id="PTHR22874:SF1">
    <property type="entry name" value="ACTIVATING MOLECULE IN BECN1-REGULATED AUTOPHAGY PROTEIN 1"/>
    <property type="match status" value="1"/>
</dbReference>
<evidence type="ECO:0008006" key="5">
    <source>
        <dbReference type="Google" id="ProtNLM"/>
    </source>
</evidence>
<keyword evidence="1" id="KW-0853">WD repeat</keyword>
<evidence type="ECO:0000313" key="3">
    <source>
        <dbReference type="EMBL" id="CAL5136315.1"/>
    </source>
</evidence>
<dbReference type="Pfam" id="PF00400">
    <property type="entry name" value="WD40"/>
    <property type="match status" value="1"/>
</dbReference>
<dbReference type="GO" id="GO:0000423">
    <property type="term" value="P:mitophagy"/>
    <property type="evidence" value="ECO:0007669"/>
    <property type="project" value="TreeGrafter"/>
</dbReference>
<evidence type="ECO:0000256" key="2">
    <source>
        <dbReference type="SAM" id="MobiDB-lite"/>
    </source>
</evidence>
<dbReference type="GO" id="GO:0080008">
    <property type="term" value="C:Cul4-RING E3 ubiquitin ligase complex"/>
    <property type="evidence" value="ECO:0007669"/>
    <property type="project" value="TreeGrafter"/>
</dbReference>
<dbReference type="SUPFAM" id="SSF69322">
    <property type="entry name" value="Tricorn protease domain 2"/>
    <property type="match status" value="1"/>
</dbReference>
<gene>
    <name evidence="3" type="ORF">CDAUBV1_LOCUS10377</name>
</gene>
<proteinExistence type="predicted"/>
<reference evidence="3" key="1">
    <citation type="submission" date="2024-06" db="EMBL/GenBank/DDBJ databases">
        <authorList>
            <person name="Liu X."/>
            <person name="Lenzi L."/>
            <person name="Haldenby T S."/>
            <person name="Uol C."/>
        </authorList>
    </citation>
    <scope>NUCLEOTIDE SEQUENCE</scope>
</reference>
<comment type="caution">
    <text evidence="3">The sequence shown here is derived from an EMBL/GenBank/DDBJ whole genome shotgun (WGS) entry which is preliminary data.</text>
</comment>
<dbReference type="PANTHER" id="PTHR22874">
    <property type="entry name" value="ACTIVATING MOLECULE IN BECN1-REGULATED AUTOPHAGY PROTEIN 1"/>
    <property type="match status" value="1"/>
</dbReference>
<name>A0AAV2TI18_CALDB</name>
<dbReference type="GO" id="GO:0000045">
    <property type="term" value="P:autophagosome assembly"/>
    <property type="evidence" value="ECO:0007669"/>
    <property type="project" value="TreeGrafter"/>
</dbReference>
<evidence type="ECO:0000313" key="4">
    <source>
        <dbReference type="Proteomes" id="UP001497525"/>
    </source>
</evidence>
<dbReference type="SUPFAM" id="SSF50978">
    <property type="entry name" value="WD40 repeat-like"/>
    <property type="match status" value="1"/>
</dbReference>
<dbReference type="EMBL" id="CAXLJL010000301">
    <property type="protein sequence ID" value="CAL5136315.1"/>
    <property type="molecule type" value="Genomic_DNA"/>
</dbReference>
<evidence type="ECO:0000256" key="1">
    <source>
        <dbReference type="PROSITE-ProRule" id="PRU00221"/>
    </source>
</evidence>